<feature type="domain" description="Major facilitator superfamily (MFS) profile" evidence="7">
    <location>
        <begin position="16"/>
        <end position="399"/>
    </location>
</feature>
<keyword evidence="4 6" id="KW-1133">Transmembrane helix</keyword>
<evidence type="ECO:0000256" key="1">
    <source>
        <dbReference type="ARBA" id="ARBA00004651"/>
    </source>
</evidence>
<gene>
    <name evidence="8" type="ORF">BIV57_06285</name>
</gene>
<dbReference type="Gene3D" id="1.20.1250.20">
    <property type="entry name" value="MFS general substrate transporter like domains"/>
    <property type="match status" value="1"/>
</dbReference>
<dbReference type="SUPFAM" id="SSF103473">
    <property type="entry name" value="MFS general substrate transporter"/>
    <property type="match status" value="1"/>
</dbReference>
<evidence type="ECO:0000256" key="4">
    <source>
        <dbReference type="ARBA" id="ARBA00022989"/>
    </source>
</evidence>
<evidence type="ECO:0000256" key="2">
    <source>
        <dbReference type="ARBA" id="ARBA00022475"/>
    </source>
</evidence>
<sequence length="421" mass="43449">MALSERAALAPFREASFRVLFSGRVVNFFGNAFAPVALGFAVLDATGSTARLGLVVGVRMVANVVFLLFGGVLADRLPRAAVLVGSNVLSGLSQIALAALVLTHHTSLPLLLVLSAFNGTVSALSNPASAALTSQTIPDALRTQANAVMRLGRSGAMILGSSCAGILVAGFGAGWGLAVDGATFLASAALFAALRVPSAAPAERASTITELRQGWTEFASRTWVWLVVVAFMIVNAVFSSAQQVLGPAVADHTFGRRAWGFIIAAQTAGMVVGGMLAIRLRPRRLLLFGCVCVLGQVPLLLALGVWPMVPVLLVAGFVDGLLLEQFGVAWEVSLQQHIPADRLARVYSYDMVGSFVAIPIGQMSIGPLAEAYGNGPVLVGGAALSVAMVAMMCASRSVRGLVNEARAPEADAEAVAVTGAA</sequence>
<feature type="transmembrane region" description="Helical" evidence="6">
    <location>
        <begin position="21"/>
        <end position="43"/>
    </location>
</feature>
<protein>
    <recommendedName>
        <fullName evidence="7">Major facilitator superfamily (MFS) profile domain-containing protein</fullName>
    </recommendedName>
</protein>
<evidence type="ECO:0000313" key="9">
    <source>
        <dbReference type="Proteomes" id="UP000243342"/>
    </source>
</evidence>
<dbReference type="Pfam" id="PF07690">
    <property type="entry name" value="MFS_1"/>
    <property type="match status" value="1"/>
</dbReference>
<comment type="subcellular location">
    <subcellularLocation>
        <location evidence="1">Cell membrane</location>
        <topology evidence="1">Multi-pass membrane protein</topology>
    </subcellularLocation>
</comment>
<feature type="transmembrane region" description="Helical" evidence="6">
    <location>
        <begin position="218"/>
        <end position="238"/>
    </location>
</feature>
<dbReference type="InterPro" id="IPR020846">
    <property type="entry name" value="MFS_dom"/>
</dbReference>
<feature type="transmembrane region" description="Helical" evidence="6">
    <location>
        <begin position="80"/>
        <end position="102"/>
    </location>
</feature>
<dbReference type="GO" id="GO:0005886">
    <property type="term" value="C:plasma membrane"/>
    <property type="evidence" value="ECO:0007669"/>
    <property type="project" value="UniProtKB-SubCell"/>
</dbReference>
<dbReference type="EMBL" id="MLCF01000025">
    <property type="protein sequence ID" value="OIV38274.1"/>
    <property type="molecule type" value="Genomic_DNA"/>
</dbReference>
<feature type="transmembrane region" description="Helical" evidence="6">
    <location>
        <begin position="154"/>
        <end position="175"/>
    </location>
</feature>
<organism evidence="8 9">
    <name type="scientific">Mangrovactinospora gilvigrisea</name>
    <dbReference type="NCBI Taxonomy" id="1428644"/>
    <lineage>
        <taxon>Bacteria</taxon>
        <taxon>Bacillati</taxon>
        <taxon>Actinomycetota</taxon>
        <taxon>Actinomycetes</taxon>
        <taxon>Kitasatosporales</taxon>
        <taxon>Streptomycetaceae</taxon>
        <taxon>Mangrovactinospora</taxon>
    </lineage>
</organism>
<feature type="transmembrane region" description="Helical" evidence="6">
    <location>
        <begin position="258"/>
        <end position="278"/>
    </location>
</feature>
<dbReference type="PROSITE" id="PS50850">
    <property type="entry name" value="MFS"/>
    <property type="match status" value="1"/>
</dbReference>
<reference evidence="8 9" key="1">
    <citation type="submission" date="2016-10" db="EMBL/GenBank/DDBJ databases">
        <title>Genome sequence of Streptomyces gilvigriseus MUSC 26.</title>
        <authorList>
            <person name="Lee L.-H."/>
            <person name="Ser H.-L."/>
        </authorList>
    </citation>
    <scope>NUCLEOTIDE SEQUENCE [LARGE SCALE GENOMIC DNA]</scope>
    <source>
        <strain evidence="8 9">MUSC 26</strain>
    </source>
</reference>
<comment type="caution">
    <text evidence="8">The sequence shown here is derived from an EMBL/GenBank/DDBJ whole genome shotgun (WGS) entry which is preliminary data.</text>
</comment>
<evidence type="ECO:0000256" key="5">
    <source>
        <dbReference type="ARBA" id="ARBA00023136"/>
    </source>
</evidence>
<keyword evidence="5 6" id="KW-0472">Membrane</keyword>
<evidence type="ECO:0000256" key="3">
    <source>
        <dbReference type="ARBA" id="ARBA00022692"/>
    </source>
</evidence>
<dbReference type="RefSeq" id="WP_071655683.1">
    <property type="nucleotide sequence ID" value="NZ_MLCF01000025.1"/>
</dbReference>
<keyword evidence="9" id="KW-1185">Reference proteome</keyword>
<dbReference type="InterPro" id="IPR036259">
    <property type="entry name" value="MFS_trans_sf"/>
</dbReference>
<dbReference type="PANTHER" id="PTHR23513:SF11">
    <property type="entry name" value="STAPHYLOFERRIN A TRANSPORTER"/>
    <property type="match status" value="1"/>
</dbReference>
<dbReference type="InterPro" id="IPR011701">
    <property type="entry name" value="MFS"/>
</dbReference>
<feature type="transmembrane region" description="Helical" evidence="6">
    <location>
        <begin position="49"/>
        <end position="73"/>
    </location>
</feature>
<accession>A0A1J7CEZ6</accession>
<evidence type="ECO:0000256" key="6">
    <source>
        <dbReference type="SAM" id="Phobius"/>
    </source>
</evidence>
<dbReference type="STRING" id="1428644.BIV57_06285"/>
<dbReference type="AlphaFoldDB" id="A0A1J7CEZ6"/>
<name>A0A1J7CEZ6_9ACTN</name>
<dbReference type="GO" id="GO:0022857">
    <property type="term" value="F:transmembrane transporter activity"/>
    <property type="evidence" value="ECO:0007669"/>
    <property type="project" value="InterPro"/>
</dbReference>
<dbReference type="Proteomes" id="UP000243342">
    <property type="component" value="Unassembled WGS sequence"/>
</dbReference>
<keyword evidence="2" id="KW-1003">Cell membrane</keyword>
<evidence type="ECO:0000313" key="8">
    <source>
        <dbReference type="EMBL" id="OIV38274.1"/>
    </source>
</evidence>
<proteinExistence type="predicted"/>
<evidence type="ECO:0000259" key="7">
    <source>
        <dbReference type="PROSITE" id="PS50850"/>
    </source>
</evidence>
<keyword evidence="3 6" id="KW-0812">Transmembrane</keyword>
<feature type="transmembrane region" description="Helical" evidence="6">
    <location>
        <begin position="285"/>
        <end position="306"/>
    </location>
</feature>
<dbReference type="PANTHER" id="PTHR23513">
    <property type="entry name" value="INTEGRAL MEMBRANE EFFLUX PROTEIN-RELATED"/>
    <property type="match status" value="1"/>
</dbReference>
<dbReference type="CDD" id="cd06173">
    <property type="entry name" value="MFS_MefA_like"/>
    <property type="match status" value="1"/>
</dbReference>